<keyword evidence="2" id="KW-0378">Hydrolase</keyword>
<dbReference type="Pfam" id="PF13391">
    <property type="entry name" value="HNH_2"/>
    <property type="match status" value="1"/>
</dbReference>
<accession>A0ABD4X2J0</accession>
<dbReference type="EMBL" id="JARAOX010000241">
    <property type="protein sequence ID" value="MDD9786678.1"/>
    <property type="molecule type" value="Genomic_DNA"/>
</dbReference>
<comment type="caution">
    <text evidence="2">The sequence shown here is derived from an EMBL/GenBank/DDBJ whole genome shotgun (WGS) entry which is preliminary data.</text>
</comment>
<sequence length="308" mass="36380">MNYFLVFQNKSYEEERKGGYLWAPQKNKNGQTFHHWTDMKLIKKGDIIFNSFNGKLVSILTAQTNCQEHERPTGLEQLDLWEKDGWLVDAEYRDLEQPITYKNYMEDILKLQDNKYAPFNKSGRGNTGYLFRVSKELANFFFEIIEGTNPVLRKKLQIEDNLQLENIKQIENDLNSIITLEKTEKETIIKSRIGQSAFKKALLTIEKKCRLCGVRDERFLVASHIKPWSESNNQERLDVDNGLLLCPNHDALFDKRYISFDETGKIMVKQSLDATTKMFLNINDTMRIKLNERQQNYMKWHREKFSEN</sequence>
<dbReference type="Proteomes" id="UP001213771">
    <property type="component" value="Unassembled WGS sequence"/>
</dbReference>
<evidence type="ECO:0000259" key="1">
    <source>
        <dbReference type="Pfam" id="PF13391"/>
    </source>
</evidence>
<keyword evidence="2" id="KW-0540">Nuclease</keyword>
<reference evidence="2 3" key="1">
    <citation type="submission" date="2023-02" db="EMBL/GenBank/DDBJ databases">
        <authorList>
            <person name="Olszewska D."/>
        </authorList>
    </citation>
    <scope>NUCLEOTIDE SEQUENCE [LARGE SCALE GENOMIC DNA]</scope>
    <source>
        <strain evidence="2 3">FDU301</strain>
    </source>
</reference>
<protein>
    <submittedName>
        <fullName evidence="2">HNH endonuclease</fullName>
    </submittedName>
</protein>
<gene>
    <name evidence="2" type="ORF">PVE99_30430</name>
</gene>
<dbReference type="GO" id="GO:0004519">
    <property type="term" value="F:endonuclease activity"/>
    <property type="evidence" value="ECO:0007669"/>
    <property type="project" value="UniProtKB-KW"/>
</dbReference>
<evidence type="ECO:0000313" key="2">
    <source>
        <dbReference type="EMBL" id="MDD9786678.1"/>
    </source>
</evidence>
<dbReference type="InterPro" id="IPR003615">
    <property type="entry name" value="HNH_nuc"/>
</dbReference>
<organism evidence="2 3">
    <name type="scientific">Priestia megaterium</name>
    <name type="common">Bacillus megaterium</name>
    <dbReference type="NCBI Taxonomy" id="1404"/>
    <lineage>
        <taxon>Bacteria</taxon>
        <taxon>Bacillati</taxon>
        <taxon>Bacillota</taxon>
        <taxon>Bacilli</taxon>
        <taxon>Bacillales</taxon>
        <taxon>Bacillaceae</taxon>
        <taxon>Priestia</taxon>
    </lineage>
</organism>
<evidence type="ECO:0000313" key="3">
    <source>
        <dbReference type="Proteomes" id="UP001213771"/>
    </source>
</evidence>
<feature type="domain" description="HNH nuclease" evidence="1">
    <location>
        <begin position="209"/>
        <end position="261"/>
    </location>
</feature>
<name>A0ABD4X2J0_PRIMG</name>
<keyword evidence="2" id="KW-0255">Endonuclease</keyword>
<dbReference type="AlphaFoldDB" id="A0ABD4X2J0"/>
<proteinExistence type="predicted"/>
<dbReference type="RefSeq" id="WP_274589507.1">
    <property type="nucleotide sequence ID" value="NZ_JARAOX010000241.1"/>
</dbReference>